<dbReference type="GO" id="GO:0051213">
    <property type="term" value="F:dioxygenase activity"/>
    <property type="evidence" value="ECO:0007669"/>
    <property type="project" value="InterPro"/>
</dbReference>
<reference evidence="2" key="1">
    <citation type="submission" date="2018-05" db="EMBL/GenBank/DDBJ databases">
        <authorList>
            <person name="Lanie J.A."/>
            <person name="Ng W.-L."/>
            <person name="Kazmierczak K.M."/>
            <person name="Andrzejewski T.M."/>
            <person name="Davidsen T.M."/>
            <person name="Wayne K.J."/>
            <person name="Tettelin H."/>
            <person name="Glass J.I."/>
            <person name="Rusch D."/>
            <person name="Podicherti R."/>
            <person name="Tsui H.-C.T."/>
            <person name="Winkler M.E."/>
        </authorList>
    </citation>
    <scope>NUCLEOTIDE SEQUENCE</scope>
</reference>
<protein>
    <recommendedName>
        <fullName evidence="1">Fe2OG dioxygenase domain-containing protein</fullName>
    </recommendedName>
</protein>
<dbReference type="PANTHER" id="PTHR31212">
    <property type="entry name" value="ALPHA-KETOGLUTARATE-DEPENDENT DIOXYGENASE ALKB HOMOLOG 3"/>
    <property type="match status" value="1"/>
</dbReference>
<proteinExistence type="predicted"/>
<dbReference type="Pfam" id="PF13532">
    <property type="entry name" value="2OG-FeII_Oxy_2"/>
    <property type="match status" value="1"/>
</dbReference>
<name>A0A381NW53_9ZZZZ</name>
<dbReference type="GO" id="GO:0006307">
    <property type="term" value="P:DNA alkylation repair"/>
    <property type="evidence" value="ECO:0007669"/>
    <property type="project" value="InterPro"/>
</dbReference>
<organism evidence="2">
    <name type="scientific">marine metagenome</name>
    <dbReference type="NCBI Taxonomy" id="408172"/>
    <lineage>
        <taxon>unclassified sequences</taxon>
        <taxon>metagenomes</taxon>
        <taxon>ecological metagenomes</taxon>
    </lineage>
</organism>
<dbReference type="SUPFAM" id="SSF51197">
    <property type="entry name" value="Clavaminate synthase-like"/>
    <property type="match status" value="1"/>
</dbReference>
<feature type="domain" description="Fe2OG dioxygenase" evidence="1">
    <location>
        <begin position="44"/>
        <end position="141"/>
    </location>
</feature>
<dbReference type="PROSITE" id="PS51471">
    <property type="entry name" value="FE2OG_OXY"/>
    <property type="match status" value="1"/>
</dbReference>
<dbReference type="InterPro" id="IPR005123">
    <property type="entry name" value="Oxoglu/Fe-dep_dioxygenase_dom"/>
</dbReference>
<dbReference type="InterPro" id="IPR027450">
    <property type="entry name" value="AlkB-like"/>
</dbReference>
<dbReference type="PANTHER" id="PTHR31212:SF4">
    <property type="entry name" value="ALPHA-KETOGLUTARATE-DEPENDENT DIOXYGENASE ALKB HOMOLOG 3"/>
    <property type="match status" value="1"/>
</dbReference>
<gene>
    <name evidence="2" type="ORF">METZ01_LOCUS10567</name>
</gene>
<evidence type="ECO:0000313" key="2">
    <source>
        <dbReference type="EMBL" id="SUZ57713.1"/>
    </source>
</evidence>
<dbReference type="EMBL" id="UINC01000575">
    <property type="protein sequence ID" value="SUZ57713.1"/>
    <property type="molecule type" value="Genomic_DNA"/>
</dbReference>
<sequence>MDWRSHSRWIVDREVIEPRLSTGIVRPSAPLCRMAIRLGHHYGQAFTASWANLYRDGNDSVAWHGDRFRPGAEHETVALVSLGGPRTFRVRPRGGGPSHAWNLASGDLLVMGGPTQHRFEHSVPKASHAPARVSVAFRCPRGREFDPAVVDGPTGRRLEASRL</sequence>
<dbReference type="InterPro" id="IPR032854">
    <property type="entry name" value="ALKBH3"/>
</dbReference>
<dbReference type="Gene3D" id="2.60.120.590">
    <property type="entry name" value="Alpha-ketoglutarate-dependent dioxygenase AlkB-like"/>
    <property type="match status" value="1"/>
</dbReference>
<dbReference type="AlphaFoldDB" id="A0A381NW53"/>
<dbReference type="InterPro" id="IPR037151">
    <property type="entry name" value="AlkB-like_sf"/>
</dbReference>
<evidence type="ECO:0000259" key="1">
    <source>
        <dbReference type="PROSITE" id="PS51471"/>
    </source>
</evidence>
<accession>A0A381NW53</accession>